<protein>
    <recommendedName>
        <fullName evidence="3">methylated-DNA--[protein]-cysteine S-methyltransferase</fullName>
        <ecNumber evidence="3">2.1.1.63</ecNumber>
    </recommendedName>
</protein>
<dbReference type="PROSITE" id="PS00374">
    <property type="entry name" value="MGMT"/>
    <property type="match status" value="1"/>
</dbReference>
<evidence type="ECO:0000256" key="7">
    <source>
        <dbReference type="ARBA" id="ARBA00022763"/>
    </source>
</evidence>
<evidence type="ECO:0000256" key="2">
    <source>
        <dbReference type="ARBA" id="ARBA00008711"/>
    </source>
</evidence>
<sequence>MEELYYTYYESPIGLLKIGGTDNYIAELSFIDNPEQVVHGEPGISDIIHQCTEELIEFFAGRRKHFTVPVHQEGTDFQKRVWSELLEIPYGKTISYLDLAKRLGDPKVVRAAASTNGKNKIAIIVPCHRVIGSDKNLTGYSGGLWRKKWLLQHEFRVTNGVQTLF</sequence>
<evidence type="ECO:0000313" key="12">
    <source>
        <dbReference type="EMBL" id="OIR01181.1"/>
    </source>
</evidence>
<evidence type="ECO:0000256" key="3">
    <source>
        <dbReference type="ARBA" id="ARBA00011918"/>
    </source>
</evidence>
<keyword evidence="5 12" id="KW-0489">Methyltransferase</keyword>
<dbReference type="Pfam" id="PF02870">
    <property type="entry name" value="Methyltransf_1N"/>
    <property type="match status" value="1"/>
</dbReference>
<dbReference type="CDD" id="cd06445">
    <property type="entry name" value="ATase"/>
    <property type="match status" value="1"/>
</dbReference>
<comment type="similarity">
    <text evidence="2">Belongs to the MGMT family.</text>
</comment>
<dbReference type="InterPro" id="IPR036631">
    <property type="entry name" value="MGMT_N_sf"/>
</dbReference>
<dbReference type="SUPFAM" id="SSF53155">
    <property type="entry name" value="Methylated DNA-protein cysteine methyltransferase domain"/>
    <property type="match status" value="1"/>
</dbReference>
<dbReference type="FunFam" id="1.10.10.10:FF:000214">
    <property type="entry name" value="Methylated-DNA--protein-cysteine methyltransferase"/>
    <property type="match status" value="1"/>
</dbReference>
<feature type="domain" description="Methylguanine DNA methyltransferase ribonuclease-like" evidence="11">
    <location>
        <begin position="4"/>
        <end position="70"/>
    </location>
</feature>
<evidence type="ECO:0000259" key="10">
    <source>
        <dbReference type="Pfam" id="PF01035"/>
    </source>
</evidence>
<dbReference type="PANTHER" id="PTHR10815:SF13">
    <property type="entry name" value="METHYLATED-DNA--PROTEIN-CYSTEINE METHYLTRANSFERASE"/>
    <property type="match status" value="1"/>
</dbReference>
<dbReference type="PANTHER" id="PTHR10815">
    <property type="entry name" value="METHYLATED-DNA--PROTEIN-CYSTEINE METHYLTRANSFERASE"/>
    <property type="match status" value="1"/>
</dbReference>
<dbReference type="EMBL" id="MLJW01000087">
    <property type="protein sequence ID" value="OIR01181.1"/>
    <property type="molecule type" value="Genomic_DNA"/>
</dbReference>
<keyword evidence="8" id="KW-0234">DNA repair</keyword>
<proteinExistence type="inferred from homology"/>
<evidence type="ECO:0000256" key="1">
    <source>
        <dbReference type="ARBA" id="ARBA00001286"/>
    </source>
</evidence>
<evidence type="ECO:0000256" key="6">
    <source>
        <dbReference type="ARBA" id="ARBA00022679"/>
    </source>
</evidence>
<keyword evidence="6 12" id="KW-0808">Transferase</keyword>
<dbReference type="AlphaFoldDB" id="A0A1J5SAG5"/>
<evidence type="ECO:0000256" key="5">
    <source>
        <dbReference type="ARBA" id="ARBA00022603"/>
    </source>
</evidence>
<dbReference type="Gene3D" id="3.30.160.70">
    <property type="entry name" value="Methylated DNA-protein cysteine methyltransferase domain"/>
    <property type="match status" value="1"/>
</dbReference>
<dbReference type="NCBIfam" id="TIGR00589">
    <property type="entry name" value="ogt"/>
    <property type="match status" value="1"/>
</dbReference>
<evidence type="ECO:0000256" key="8">
    <source>
        <dbReference type="ARBA" id="ARBA00023204"/>
    </source>
</evidence>
<dbReference type="InterPro" id="IPR001497">
    <property type="entry name" value="MethylDNA_cys_MeTrfase_AS"/>
</dbReference>
<name>A0A1J5SAG5_9ZZZZ</name>
<dbReference type="GO" id="GO:0006281">
    <property type="term" value="P:DNA repair"/>
    <property type="evidence" value="ECO:0007669"/>
    <property type="project" value="UniProtKB-KW"/>
</dbReference>
<keyword evidence="7" id="KW-0227">DNA damage</keyword>
<comment type="caution">
    <text evidence="12">The sequence shown here is derived from an EMBL/GenBank/DDBJ whole genome shotgun (WGS) entry which is preliminary data.</text>
</comment>
<organism evidence="12">
    <name type="scientific">mine drainage metagenome</name>
    <dbReference type="NCBI Taxonomy" id="410659"/>
    <lineage>
        <taxon>unclassified sequences</taxon>
        <taxon>metagenomes</taxon>
        <taxon>ecological metagenomes</taxon>
    </lineage>
</organism>
<feature type="domain" description="Methylated-DNA-[protein]-cysteine S-methyltransferase DNA binding" evidence="10">
    <location>
        <begin position="76"/>
        <end position="154"/>
    </location>
</feature>
<dbReference type="GO" id="GO:0032259">
    <property type="term" value="P:methylation"/>
    <property type="evidence" value="ECO:0007669"/>
    <property type="project" value="UniProtKB-KW"/>
</dbReference>
<dbReference type="InterPro" id="IPR008332">
    <property type="entry name" value="MethylG_MeTrfase_N"/>
</dbReference>
<evidence type="ECO:0000256" key="9">
    <source>
        <dbReference type="ARBA" id="ARBA00049348"/>
    </source>
</evidence>
<dbReference type="HAMAP" id="MF_00772">
    <property type="entry name" value="OGT"/>
    <property type="match status" value="1"/>
</dbReference>
<dbReference type="InterPro" id="IPR036217">
    <property type="entry name" value="MethylDNA_cys_MeTrfase_DNAb"/>
</dbReference>
<gene>
    <name evidence="12" type="primary">ogt_8</name>
    <name evidence="12" type="ORF">GALL_168150</name>
</gene>
<dbReference type="InterPro" id="IPR036388">
    <property type="entry name" value="WH-like_DNA-bd_sf"/>
</dbReference>
<evidence type="ECO:0000259" key="11">
    <source>
        <dbReference type="Pfam" id="PF02870"/>
    </source>
</evidence>
<keyword evidence="4" id="KW-0963">Cytoplasm</keyword>
<dbReference type="GO" id="GO:0003908">
    <property type="term" value="F:methylated-DNA-[protein]-cysteine S-methyltransferase activity"/>
    <property type="evidence" value="ECO:0007669"/>
    <property type="project" value="UniProtKB-EC"/>
</dbReference>
<dbReference type="SUPFAM" id="SSF46767">
    <property type="entry name" value="Methylated DNA-protein cysteine methyltransferase, C-terminal domain"/>
    <property type="match status" value="1"/>
</dbReference>
<dbReference type="InterPro" id="IPR014048">
    <property type="entry name" value="MethylDNA_cys_MeTrfase_DNA-bd"/>
</dbReference>
<accession>A0A1J5SAG5</accession>
<reference evidence="12" key="1">
    <citation type="submission" date="2016-10" db="EMBL/GenBank/DDBJ databases">
        <title>Sequence of Gallionella enrichment culture.</title>
        <authorList>
            <person name="Poehlein A."/>
            <person name="Muehling M."/>
            <person name="Daniel R."/>
        </authorList>
    </citation>
    <scope>NUCLEOTIDE SEQUENCE</scope>
</reference>
<comment type="catalytic activity">
    <reaction evidence="9">
        <text>a 6-O-methyl-2'-deoxyguanosine in DNA + L-cysteinyl-[protein] = S-methyl-L-cysteinyl-[protein] + a 2'-deoxyguanosine in DNA</text>
        <dbReference type="Rhea" id="RHEA:24000"/>
        <dbReference type="Rhea" id="RHEA-COMP:10131"/>
        <dbReference type="Rhea" id="RHEA-COMP:10132"/>
        <dbReference type="Rhea" id="RHEA-COMP:11367"/>
        <dbReference type="Rhea" id="RHEA-COMP:11368"/>
        <dbReference type="ChEBI" id="CHEBI:29950"/>
        <dbReference type="ChEBI" id="CHEBI:82612"/>
        <dbReference type="ChEBI" id="CHEBI:85445"/>
        <dbReference type="ChEBI" id="CHEBI:85448"/>
        <dbReference type="EC" id="2.1.1.63"/>
    </reaction>
</comment>
<dbReference type="InterPro" id="IPR023546">
    <property type="entry name" value="MGMT"/>
</dbReference>
<dbReference type="Gene3D" id="1.10.10.10">
    <property type="entry name" value="Winged helix-like DNA-binding domain superfamily/Winged helix DNA-binding domain"/>
    <property type="match status" value="1"/>
</dbReference>
<evidence type="ECO:0000256" key="4">
    <source>
        <dbReference type="ARBA" id="ARBA00022490"/>
    </source>
</evidence>
<dbReference type="EC" id="2.1.1.63" evidence="3"/>
<dbReference type="Pfam" id="PF01035">
    <property type="entry name" value="DNA_binding_1"/>
    <property type="match status" value="1"/>
</dbReference>
<comment type="catalytic activity">
    <reaction evidence="1">
        <text>a 4-O-methyl-thymidine in DNA + L-cysteinyl-[protein] = a thymidine in DNA + S-methyl-L-cysteinyl-[protein]</text>
        <dbReference type="Rhea" id="RHEA:53428"/>
        <dbReference type="Rhea" id="RHEA-COMP:10131"/>
        <dbReference type="Rhea" id="RHEA-COMP:10132"/>
        <dbReference type="Rhea" id="RHEA-COMP:13555"/>
        <dbReference type="Rhea" id="RHEA-COMP:13556"/>
        <dbReference type="ChEBI" id="CHEBI:29950"/>
        <dbReference type="ChEBI" id="CHEBI:82612"/>
        <dbReference type="ChEBI" id="CHEBI:137386"/>
        <dbReference type="ChEBI" id="CHEBI:137387"/>
        <dbReference type="EC" id="2.1.1.63"/>
    </reaction>
</comment>